<sequence>MTCFLLCRYRLQQNSLFA</sequence>
<name>A0A0A9HDJ3_ARUDO</name>
<proteinExistence type="predicted"/>
<reference evidence="1" key="1">
    <citation type="submission" date="2014-09" db="EMBL/GenBank/DDBJ databases">
        <authorList>
            <person name="Magalhaes I.L.F."/>
            <person name="Oliveira U."/>
            <person name="Santos F.R."/>
            <person name="Vidigal T.H.D.A."/>
            <person name="Brescovit A.D."/>
            <person name="Santos A.J."/>
        </authorList>
    </citation>
    <scope>NUCLEOTIDE SEQUENCE</scope>
    <source>
        <tissue evidence="1">Shoot tissue taken approximately 20 cm above the soil surface</tissue>
    </source>
</reference>
<reference evidence="1" key="2">
    <citation type="journal article" date="2015" name="Data Brief">
        <title>Shoot transcriptome of the giant reed, Arundo donax.</title>
        <authorList>
            <person name="Barrero R.A."/>
            <person name="Guerrero F.D."/>
            <person name="Moolhuijzen P."/>
            <person name="Goolsby J.A."/>
            <person name="Tidwell J."/>
            <person name="Bellgard S.E."/>
            <person name="Bellgard M.I."/>
        </authorList>
    </citation>
    <scope>NUCLEOTIDE SEQUENCE</scope>
    <source>
        <tissue evidence="1">Shoot tissue taken approximately 20 cm above the soil surface</tissue>
    </source>
</reference>
<dbReference type="EMBL" id="GBRH01162661">
    <property type="protein sequence ID" value="JAE35235.1"/>
    <property type="molecule type" value="Transcribed_RNA"/>
</dbReference>
<accession>A0A0A9HDJ3</accession>
<dbReference type="AlphaFoldDB" id="A0A0A9HDJ3"/>
<protein>
    <submittedName>
        <fullName evidence="1">Uncharacterized protein</fullName>
    </submittedName>
</protein>
<organism evidence="1">
    <name type="scientific">Arundo donax</name>
    <name type="common">Giant reed</name>
    <name type="synonym">Donax arundinaceus</name>
    <dbReference type="NCBI Taxonomy" id="35708"/>
    <lineage>
        <taxon>Eukaryota</taxon>
        <taxon>Viridiplantae</taxon>
        <taxon>Streptophyta</taxon>
        <taxon>Embryophyta</taxon>
        <taxon>Tracheophyta</taxon>
        <taxon>Spermatophyta</taxon>
        <taxon>Magnoliopsida</taxon>
        <taxon>Liliopsida</taxon>
        <taxon>Poales</taxon>
        <taxon>Poaceae</taxon>
        <taxon>PACMAD clade</taxon>
        <taxon>Arundinoideae</taxon>
        <taxon>Arundineae</taxon>
        <taxon>Arundo</taxon>
    </lineage>
</organism>
<evidence type="ECO:0000313" key="1">
    <source>
        <dbReference type="EMBL" id="JAE35235.1"/>
    </source>
</evidence>